<evidence type="ECO:0000256" key="1">
    <source>
        <dbReference type="ARBA" id="ARBA00004141"/>
    </source>
</evidence>
<feature type="transmembrane region" description="Helical" evidence="14">
    <location>
        <begin position="20"/>
        <end position="39"/>
    </location>
</feature>
<dbReference type="Proteomes" id="UP000293345">
    <property type="component" value="Unassembled WGS sequence"/>
</dbReference>
<sequence>MAQLQVEAAPETTTRLWTPANIVTLVRICLVPVFVVALLSPWPQWFNLPDIAEYSKSLIAAGIFVLISCTDWLDGYLARSRGEVTDFGKFMDPLADKILVVAALLALIELGVLPSWVALIIVAREFIVSGVRMVAASKGVVISASWYGKFKTVFQMIAIVMFTVKDSYMMGTLIDAFCDMMWVLSWAVMFVALALTIVSMLDYISKARDLIGLGPRKGKKAKASRDEAESKQVAQEGNGGAAKASDEAKEAEGIEVTDSQLESLAASVLSQARQQGLTIGTAESLTGGMISAALTAVPGSSDVMRGGVVSYAVSVKESELSVSEETVDKHGVVSCQVAEQMAVGACSALGCDAAVAVTGIAGPGGAEPNKPVGTVCFGIACNGNVSSQTVHFEGDRNQVRRQTTRHALRLMENAVSASK</sequence>
<comment type="caution">
    <text evidence="16">The sequence shown here is derived from an EMBL/GenBank/DDBJ whole genome shotgun (WGS) entry which is preliminary data.</text>
</comment>
<dbReference type="NCBIfam" id="TIGR00199">
    <property type="entry name" value="PncC_domain"/>
    <property type="match status" value="1"/>
</dbReference>
<evidence type="ECO:0000256" key="11">
    <source>
        <dbReference type="NCBIfam" id="TIGR00560"/>
    </source>
</evidence>
<evidence type="ECO:0000313" key="16">
    <source>
        <dbReference type="EMBL" id="RXZ53155.1"/>
    </source>
</evidence>
<dbReference type="EMBL" id="SDPW01000001">
    <property type="protein sequence ID" value="RXZ53155.1"/>
    <property type="molecule type" value="Genomic_DNA"/>
</dbReference>
<dbReference type="UniPathway" id="UPA00085"/>
<dbReference type="PROSITE" id="PS00379">
    <property type="entry name" value="CDP_ALCOHOL_P_TRANSF"/>
    <property type="match status" value="1"/>
</dbReference>
<keyword evidence="6 14" id="KW-1133">Transmembrane helix</keyword>
<dbReference type="AlphaFoldDB" id="A0A4Q2JVW0"/>
<evidence type="ECO:0000256" key="14">
    <source>
        <dbReference type="SAM" id="Phobius"/>
    </source>
</evidence>
<keyword evidence="17" id="KW-1185">Reference proteome</keyword>
<dbReference type="Gene3D" id="1.20.120.1760">
    <property type="match status" value="1"/>
</dbReference>
<dbReference type="InterPro" id="IPR036653">
    <property type="entry name" value="CinA-like_C"/>
</dbReference>
<keyword evidence="4 12" id="KW-0808">Transferase</keyword>
<dbReference type="InterPro" id="IPR043130">
    <property type="entry name" value="CDP-OH_PTrfase_TM_dom"/>
</dbReference>
<keyword evidence="9" id="KW-0594">Phospholipid biosynthesis</keyword>
<dbReference type="OrthoDB" id="9796672at2"/>
<comment type="similarity">
    <text evidence="2 12">Belongs to the CDP-alcohol phosphatidyltransferase class-I family.</text>
</comment>
<evidence type="ECO:0000256" key="7">
    <source>
        <dbReference type="ARBA" id="ARBA00023098"/>
    </source>
</evidence>
<feature type="transmembrane region" description="Helical" evidence="14">
    <location>
        <begin position="144"/>
        <end position="164"/>
    </location>
</feature>
<gene>
    <name evidence="16" type="primary">pgsA</name>
    <name evidence="16" type="ORF">ET524_00550</name>
</gene>
<name>A0A4Q2JVW0_9ACTN</name>
<feature type="transmembrane region" description="Helical" evidence="14">
    <location>
        <begin position="59"/>
        <end position="78"/>
    </location>
</feature>
<dbReference type="SUPFAM" id="SSF142433">
    <property type="entry name" value="CinA-like"/>
    <property type="match status" value="1"/>
</dbReference>
<evidence type="ECO:0000256" key="9">
    <source>
        <dbReference type="ARBA" id="ARBA00023209"/>
    </source>
</evidence>
<keyword evidence="3" id="KW-0444">Lipid biosynthesis</keyword>
<keyword evidence="10" id="KW-1208">Phospholipid metabolism</keyword>
<proteinExistence type="inferred from homology"/>
<evidence type="ECO:0000256" key="5">
    <source>
        <dbReference type="ARBA" id="ARBA00022692"/>
    </source>
</evidence>
<dbReference type="PANTHER" id="PTHR14269:SF62">
    <property type="entry name" value="CDP-DIACYLGLYCEROL--GLYCEROL-3-PHOSPHATE 3-PHOSPHATIDYLTRANSFERASE 1, CHLOROPLASTIC"/>
    <property type="match status" value="1"/>
</dbReference>
<dbReference type="InterPro" id="IPR048254">
    <property type="entry name" value="CDP_ALCOHOL_P_TRANSF_CS"/>
</dbReference>
<dbReference type="GO" id="GO:0008444">
    <property type="term" value="F:CDP-diacylglycerol-glycerol-3-phosphate 3-phosphatidyltransferase activity"/>
    <property type="evidence" value="ECO:0007669"/>
    <property type="project" value="UniProtKB-UniRule"/>
</dbReference>
<feature type="region of interest" description="Disordered" evidence="13">
    <location>
        <begin position="221"/>
        <end position="249"/>
    </location>
</feature>
<evidence type="ECO:0000256" key="4">
    <source>
        <dbReference type="ARBA" id="ARBA00022679"/>
    </source>
</evidence>
<keyword evidence="8 14" id="KW-0472">Membrane</keyword>
<dbReference type="GO" id="GO:0046474">
    <property type="term" value="P:glycerophospholipid biosynthetic process"/>
    <property type="evidence" value="ECO:0007669"/>
    <property type="project" value="TreeGrafter"/>
</dbReference>
<dbReference type="PANTHER" id="PTHR14269">
    <property type="entry name" value="CDP-DIACYLGLYCEROL--GLYCEROL-3-PHOSPHATE 3-PHOSPHATIDYLTRANSFERASE-RELATED"/>
    <property type="match status" value="1"/>
</dbReference>
<comment type="subcellular location">
    <subcellularLocation>
        <location evidence="1">Membrane</location>
        <topology evidence="1">Multi-pass membrane protein</topology>
    </subcellularLocation>
</comment>
<dbReference type="InterPro" id="IPR050324">
    <property type="entry name" value="CDP-alcohol_PTase-I"/>
</dbReference>
<dbReference type="InterPro" id="IPR000462">
    <property type="entry name" value="CDP-OH_P_trans"/>
</dbReference>
<accession>A0A4Q2JVW0</accession>
<dbReference type="Pfam" id="PF01066">
    <property type="entry name" value="CDP-OH_P_transf"/>
    <property type="match status" value="1"/>
</dbReference>
<dbReference type="InterPro" id="IPR004570">
    <property type="entry name" value="Phosphatidylglycerol_P_synth"/>
</dbReference>
<keyword evidence="5 14" id="KW-0812">Transmembrane</keyword>
<evidence type="ECO:0000256" key="13">
    <source>
        <dbReference type="SAM" id="MobiDB-lite"/>
    </source>
</evidence>
<dbReference type="NCBIfam" id="TIGR00560">
    <property type="entry name" value="pgsA"/>
    <property type="match status" value="1"/>
</dbReference>
<evidence type="ECO:0000256" key="2">
    <source>
        <dbReference type="ARBA" id="ARBA00010441"/>
    </source>
</evidence>
<evidence type="ECO:0000313" key="17">
    <source>
        <dbReference type="Proteomes" id="UP000293345"/>
    </source>
</evidence>
<feature type="domain" description="CinA C-terminal" evidence="15">
    <location>
        <begin position="262"/>
        <end position="413"/>
    </location>
</feature>
<evidence type="ECO:0000256" key="3">
    <source>
        <dbReference type="ARBA" id="ARBA00022516"/>
    </source>
</evidence>
<feature type="transmembrane region" description="Helical" evidence="14">
    <location>
        <begin position="184"/>
        <end position="204"/>
    </location>
</feature>
<evidence type="ECO:0000256" key="6">
    <source>
        <dbReference type="ARBA" id="ARBA00022989"/>
    </source>
</evidence>
<reference evidence="16 17" key="1">
    <citation type="submission" date="2019-01" db="EMBL/GenBank/DDBJ databases">
        <title>Senegalimassilia sp. nov. KGMB04484 isolated human feces.</title>
        <authorList>
            <person name="Han K.-I."/>
            <person name="Kim J.-S."/>
            <person name="Lee K.C."/>
            <person name="Suh M.K."/>
            <person name="Eom M.K."/>
            <person name="Lee J.H."/>
            <person name="Park S.-H."/>
            <person name="Kang S.W."/>
            <person name="Park J.-E."/>
            <person name="Oh B.S."/>
            <person name="Yu S.Y."/>
            <person name="Choi S.-H."/>
            <person name="Lee D.H."/>
            <person name="Yoon H."/>
            <person name="Kim B.-Y."/>
            <person name="Lee J.H."/>
            <person name="Lee J.-S."/>
        </authorList>
    </citation>
    <scope>NUCLEOTIDE SEQUENCE [LARGE SCALE GENOMIC DNA]</scope>
    <source>
        <strain evidence="16 17">KGMB04484</strain>
    </source>
</reference>
<dbReference type="InterPro" id="IPR008136">
    <property type="entry name" value="CinA_C"/>
</dbReference>
<evidence type="ECO:0000256" key="8">
    <source>
        <dbReference type="ARBA" id="ARBA00023136"/>
    </source>
</evidence>
<protein>
    <recommendedName>
        <fullName evidence="11">CDP-diacylglycerol--glycerol-3-phosphate 3-phosphatidyltransferase</fullName>
        <ecNumber evidence="11">2.7.8.5</ecNumber>
    </recommendedName>
</protein>
<feature type="transmembrane region" description="Helical" evidence="14">
    <location>
        <begin position="98"/>
        <end position="123"/>
    </location>
</feature>
<evidence type="ECO:0000256" key="12">
    <source>
        <dbReference type="RuleBase" id="RU003750"/>
    </source>
</evidence>
<evidence type="ECO:0000256" key="10">
    <source>
        <dbReference type="ARBA" id="ARBA00023264"/>
    </source>
</evidence>
<keyword evidence="7" id="KW-0443">Lipid metabolism</keyword>
<organism evidence="16 17">
    <name type="scientific">Senegalimassilia faecalis</name>
    <dbReference type="NCBI Taxonomy" id="2509433"/>
    <lineage>
        <taxon>Bacteria</taxon>
        <taxon>Bacillati</taxon>
        <taxon>Actinomycetota</taxon>
        <taxon>Coriobacteriia</taxon>
        <taxon>Coriobacteriales</taxon>
        <taxon>Coriobacteriaceae</taxon>
        <taxon>Senegalimassilia</taxon>
    </lineage>
</organism>
<dbReference type="EC" id="2.7.8.5" evidence="11"/>
<dbReference type="RefSeq" id="WP_129422886.1">
    <property type="nucleotide sequence ID" value="NZ_SDPW01000001.1"/>
</dbReference>
<dbReference type="Pfam" id="PF02464">
    <property type="entry name" value="CinA"/>
    <property type="match status" value="1"/>
</dbReference>
<evidence type="ECO:0000259" key="15">
    <source>
        <dbReference type="Pfam" id="PF02464"/>
    </source>
</evidence>
<dbReference type="Gene3D" id="3.90.950.20">
    <property type="entry name" value="CinA-like"/>
    <property type="match status" value="1"/>
</dbReference>
<dbReference type="GO" id="GO:0016020">
    <property type="term" value="C:membrane"/>
    <property type="evidence" value="ECO:0007669"/>
    <property type="project" value="UniProtKB-SubCell"/>
</dbReference>